<evidence type="ECO:0000256" key="1">
    <source>
        <dbReference type="SAM" id="MobiDB-lite"/>
    </source>
</evidence>
<proteinExistence type="predicted"/>
<comment type="caution">
    <text evidence="3">The sequence shown here is derived from an EMBL/GenBank/DDBJ whole genome shotgun (WGS) entry which is preliminary data.</text>
</comment>
<reference evidence="3 4" key="1">
    <citation type="submission" date="2020-07" db="EMBL/GenBank/DDBJ databases">
        <title>Luteimonas sp. SJ-92.</title>
        <authorList>
            <person name="Huang X.-X."/>
            <person name="Xu L."/>
            <person name="Sun J.-Q."/>
        </authorList>
    </citation>
    <scope>NUCLEOTIDE SEQUENCE [LARGE SCALE GENOMIC DNA]</scope>
    <source>
        <strain evidence="3 4">SJ-92</strain>
    </source>
</reference>
<keyword evidence="4" id="KW-1185">Reference proteome</keyword>
<dbReference type="Pfam" id="PF13511">
    <property type="entry name" value="DUF4124"/>
    <property type="match status" value="1"/>
</dbReference>
<gene>
    <name evidence="3" type="ORF">H0E84_11820</name>
</gene>
<feature type="compositionally biased region" description="Basic and acidic residues" evidence="1">
    <location>
        <begin position="72"/>
        <end position="91"/>
    </location>
</feature>
<dbReference type="Proteomes" id="UP000578091">
    <property type="component" value="Unassembled WGS sequence"/>
</dbReference>
<feature type="domain" description="DUF4124" evidence="2">
    <location>
        <begin position="51"/>
        <end position="80"/>
    </location>
</feature>
<dbReference type="AlphaFoldDB" id="A0A853JCR1"/>
<name>A0A853JCR1_9GAMM</name>
<dbReference type="EMBL" id="JACCKA010000071">
    <property type="protein sequence ID" value="NZA27066.1"/>
    <property type="molecule type" value="Genomic_DNA"/>
</dbReference>
<protein>
    <submittedName>
        <fullName evidence="3">DUF4124 domain-containing protein</fullName>
    </submittedName>
</protein>
<evidence type="ECO:0000259" key="2">
    <source>
        <dbReference type="Pfam" id="PF13511"/>
    </source>
</evidence>
<evidence type="ECO:0000313" key="4">
    <source>
        <dbReference type="Proteomes" id="UP000578091"/>
    </source>
</evidence>
<organism evidence="3 4">
    <name type="scientific">Luteimonas salinisoli</name>
    <dbReference type="NCBI Taxonomy" id="2752307"/>
    <lineage>
        <taxon>Bacteria</taxon>
        <taxon>Pseudomonadati</taxon>
        <taxon>Pseudomonadota</taxon>
        <taxon>Gammaproteobacteria</taxon>
        <taxon>Lysobacterales</taxon>
        <taxon>Lysobacteraceae</taxon>
        <taxon>Luteimonas</taxon>
    </lineage>
</organism>
<dbReference type="InterPro" id="IPR025392">
    <property type="entry name" value="DUF4124"/>
</dbReference>
<evidence type="ECO:0000313" key="3">
    <source>
        <dbReference type="EMBL" id="NZA27066.1"/>
    </source>
</evidence>
<feature type="region of interest" description="Disordered" evidence="1">
    <location>
        <begin position="63"/>
        <end position="91"/>
    </location>
</feature>
<dbReference type="RefSeq" id="WP_180678849.1">
    <property type="nucleotide sequence ID" value="NZ_JACCKA010000071.1"/>
</dbReference>
<accession>A0A853JCR1</accession>
<sequence length="91" mass="10039">MRLAWAVTLGLAAGGALAWWLSRDPPEVIEARQARAEQAAAANAEEARPVLYRWRDAAGNLQVTDQPPAGRAYEKVDMSPREGIEIDGRRR</sequence>